<evidence type="ECO:0000313" key="2">
    <source>
        <dbReference type="EMBL" id="GAS85612.1"/>
    </source>
</evidence>
<dbReference type="Proteomes" id="UP000069697">
    <property type="component" value="Unassembled WGS sequence"/>
</dbReference>
<protein>
    <recommendedName>
        <fullName evidence="4">YqzM family protein</fullName>
    </recommendedName>
</protein>
<keyword evidence="1" id="KW-1133">Transmembrane helix</keyword>
<organism evidence="2 3">
    <name type="scientific">Paenibacillus amylolyticus</name>
    <dbReference type="NCBI Taxonomy" id="1451"/>
    <lineage>
        <taxon>Bacteria</taxon>
        <taxon>Bacillati</taxon>
        <taxon>Bacillota</taxon>
        <taxon>Bacilli</taxon>
        <taxon>Bacillales</taxon>
        <taxon>Paenibacillaceae</taxon>
        <taxon>Paenibacillus</taxon>
    </lineage>
</organism>
<comment type="caution">
    <text evidence="2">The sequence shown here is derived from an EMBL/GenBank/DDBJ whole genome shotgun (WGS) entry which is preliminary data.</text>
</comment>
<dbReference type="EMBL" id="BCNV01000011">
    <property type="protein sequence ID" value="GAS85612.1"/>
    <property type="molecule type" value="Genomic_DNA"/>
</dbReference>
<evidence type="ECO:0008006" key="4">
    <source>
        <dbReference type="Google" id="ProtNLM"/>
    </source>
</evidence>
<reference evidence="3" key="2">
    <citation type="submission" date="2016-01" db="EMBL/GenBank/DDBJ databases">
        <title>Draft Genome Sequence of Paenibacillus amylolyticus Heshi-A3 that Was Isolated from Fermented Rice Bran with Aging Salted Mackerel, Which Was Named Heshiko as Traditional Fermented Seafood in Japan.</title>
        <authorList>
            <person name="Akuzawa S."/>
            <person name="Nakagawa J."/>
            <person name="Kanekatsu T."/>
            <person name="Kubota E."/>
            <person name="Ohtake R."/>
            <person name="Suzuki T."/>
            <person name="Kanesaki Y."/>
        </authorList>
    </citation>
    <scope>NUCLEOTIDE SEQUENCE [LARGE SCALE GENOMIC DNA]</scope>
    <source>
        <strain evidence="3">Heshi-A3</strain>
    </source>
</reference>
<gene>
    <name evidence="2" type="ORF">PAHA3_5746</name>
</gene>
<dbReference type="RefSeq" id="WP_139331949.1">
    <property type="nucleotide sequence ID" value="NZ_BCNV01000011.1"/>
</dbReference>
<evidence type="ECO:0000313" key="3">
    <source>
        <dbReference type="Proteomes" id="UP000069697"/>
    </source>
</evidence>
<name>A0A100VT58_PAEAM</name>
<sequence length="51" mass="5743">MDANVRISDPREHVNEEPRNDLFDLIVGVAGMGGLMTVIFFGMVIFKFITE</sequence>
<feature type="transmembrane region" description="Helical" evidence="1">
    <location>
        <begin position="25"/>
        <end position="49"/>
    </location>
</feature>
<evidence type="ECO:0000256" key="1">
    <source>
        <dbReference type="SAM" id="Phobius"/>
    </source>
</evidence>
<keyword evidence="1" id="KW-0472">Membrane</keyword>
<keyword evidence="1" id="KW-0812">Transmembrane</keyword>
<accession>A0A100VT58</accession>
<dbReference type="OrthoDB" id="2663483at2"/>
<dbReference type="AlphaFoldDB" id="A0A100VT58"/>
<reference evidence="2 3" key="1">
    <citation type="journal article" date="2016" name="Genome Announc.">
        <title>Draft Genome Sequence of Paenibacillus amylolyticus Heshi-A3, Isolated from Fermented Rice Bran in a Japanese Fermented Seafood Dish.</title>
        <authorList>
            <person name="Akuzawa S."/>
            <person name="Nagaoka J."/>
            <person name="Kanekatsu M."/>
            <person name="Kubota E."/>
            <person name="Ohtake R."/>
            <person name="Suzuki T."/>
            <person name="Kanesaki Y."/>
        </authorList>
    </citation>
    <scope>NUCLEOTIDE SEQUENCE [LARGE SCALE GENOMIC DNA]</scope>
    <source>
        <strain evidence="2 3">Heshi-A3</strain>
    </source>
</reference>
<proteinExistence type="predicted"/>